<gene>
    <name evidence="1" type="ORF">S12H4_50887</name>
</gene>
<reference evidence="1" key="1">
    <citation type="journal article" date="2014" name="Front. Microbiol.">
        <title>High frequency of phylogenetically diverse reductive dehalogenase-homologous genes in deep subseafloor sedimentary metagenomes.</title>
        <authorList>
            <person name="Kawai M."/>
            <person name="Futagami T."/>
            <person name="Toyoda A."/>
            <person name="Takaki Y."/>
            <person name="Nishi S."/>
            <person name="Hori S."/>
            <person name="Arai W."/>
            <person name="Tsubouchi T."/>
            <person name="Morono Y."/>
            <person name="Uchiyama I."/>
            <person name="Ito T."/>
            <person name="Fujiyama A."/>
            <person name="Inagaki F."/>
            <person name="Takami H."/>
        </authorList>
    </citation>
    <scope>NUCLEOTIDE SEQUENCE</scope>
    <source>
        <strain evidence="1">Expedition CK06-06</strain>
    </source>
</reference>
<dbReference type="EMBL" id="BARW01032100">
    <property type="protein sequence ID" value="GAJ09577.1"/>
    <property type="molecule type" value="Genomic_DNA"/>
</dbReference>
<evidence type="ECO:0000313" key="1">
    <source>
        <dbReference type="EMBL" id="GAJ09577.1"/>
    </source>
</evidence>
<name>X1V179_9ZZZZ</name>
<feature type="non-terminal residue" evidence="1">
    <location>
        <position position="243"/>
    </location>
</feature>
<sequence>HFTIYFSGKGSKIRSLHDYKKEISLLYRETTGRNGFIEYGIEVDFSYIRDLADRYIKAGNLLEAATIYQALSEVIAETMEGVDDSDGYYGGEFAQAMEDFVNCINRAKLSYKEKKDYIDYLFNKYIENDPDYFQEYYDYALREICQSKDGLEHWKRLLKPHLPADLPDHDQWHEYYHARELLDMQLHILDLLDDGNGFYELIQRYYHKDHGFCLLYANRLEKDGRSKEAVRMAEEGLGLFPDR</sequence>
<proteinExistence type="predicted"/>
<accession>X1V179</accession>
<dbReference type="AlphaFoldDB" id="X1V179"/>
<organism evidence="1">
    <name type="scientific">marine sediment metagenome</name>
    <dbReference type="NCBI Taxonomy" id="412755"/>
    <lineage>
        <taxon>unclassified sequences</taxon>
        <taxon>metagenomes</taxon>
        <taxon>ecological metagenomes</taxon>
    </lineage>
</organism>
<feature type="non-terminal residue" evidence="1">
    <location>
        <position position="1"/>
    </location>
</feature>
<comment type="caution">
    <text evidence="1">The sequence shown here is derived from an EMBL/GenBank/DDBJ whole genome shotgun (WGS) entry which is preliminary data.</text>
</comment>
<protein>
    <submittedName>
        <fullName evidence="1">Uncharacterized protein</fullName>
    </submittedName>
</protein>